<evidence type="ECO:0000313" key="2">
    <source>
        <dbReference type="Proteomes" id="UP000076154"/>
    </source>
</evidence>
<dbReference type="InParanoid" id="A0A369J9C1"/>
<dbReference type="InterPro" id="IPR032675">
    <property type="entry name" value="LRR_dom_sf"/>
</dbReference>
<comment type="caution">
    <text evidence="1">The sequence shown here is derived from an EMBL/GenBank/DDBJ whole genome shotgun (WGS) entry which is preliminary data.</text>
</comment>
<dbReference type="STRING" id="39966.A0A369J9C1"/>
<dbReference type="SUPFAM" id="SSF52047">
    <property type="entry name" value="RNI-like"/>
    <property type="match status" value="1"/>
</dbReference>
<name>A0A369J9C1_HYPMA</name>
<reference evidence="1" key="1">
    <citation type="submission" date="2018-04" db="EMBL/GenBank/DDBJ databases">
        <title>Whole genome sequencing of Hypsizygus marmoreus.</title>
        <authorList>
            <person name="Choi I.-G."/>
            <person name="Min B."/>
            <person name="Kim J.-G."/>
            <person name="Kim S."/>
            <person name="Oh Y.-L."/>
            <person name="Kong W.-S."/>
            <person name="Park H."/>
            <person name="Jeong J."/>
            <person name="Song E.-S."/>
        </authorList>
    </citation>
    <scope>NUCLEOTIDE SEQUENCE [LARGE SCALE GENOMIC DNA]</scope>
    <source>
        <strain evidence="1">51987-8</strain>
    </source>
</reference>
<dbReference type="Gene3D" id="3.80.10.10">
    <property type="entry name" value="Ribonuclease Inhibitor"/>
    <property type="match status" value="1"/>
</dbReference>
<dbReference type="OrthoDB" id="3217549at2759"/>
<sequence>MTPGSRKTPQVRVAFAPPRRLLLAAQIKLCLRRVLRFAFNDFRRERHVSHDAPQWTNEDPNLPLASHKINLELYSHSSIACLPVETLSEIFLHCLADLSVDPLYVRIENGPLLLSHVCGYWRHLALSMSTLWTSFCPEPRNRVRGSYINLVEQWLERSQPLPVSFSLSVASSETRELLLANAHRWYNIELTPDDDLISDFLAAAPSAPLTEAVTIYAVSGELTKHDGTPVILRSFPHLRRLTYWTGRESPQDLLANVPWAGLTHITLYCQMPMDVWLAGLKQCREARYIDIRMVQPSPPLRSGLVTLPKLEYLEVGVRDGDSFLDQLVLPSLHTFKFDFSRIPSRAFRDLVTRSDCTLETLCISDQRLSESELIGFITHPGLRGLRELDVNGVRILDETIKLLTYPSDTEGILPHLERLYLRNIGAIDGLVSDMVASRWPPSQDRDLPLSFEWVSVHFSRRRLALEKDHLRLKEFLEQGLRVSWSWR</sequence>
<accession>A0A369J9C1</accession>
<organism evidence="1 2">
    <name type="scientific">Hypsizygus marmoreus</name>
    <name type="common">White beech mushroom</name>
    <name type="synonym">Agaricus marmoreus</name>
    <dbReference type="NCBI Taxonomy" id="39966"/>
    <lineage>
        <taxon>Eukaryota</taxon>
        <taxon>Fungi</taxon>
        <taxon>Dikarya</taxon>
        <taxon>Basidiomycota</taxon>
        <taxon>Agaricomycotina</taxon>
        <taxon>Agaricomycetes</taxon>
        <taxon>Agaricomycetidae</taxon>
        <taxon>Agaricales</taxon>
        <taxon>Tricholomatineae</taxon>
        <taxon>Lyophyllaceae</taxon>
        <taxon>Hypsizygus</taxon>
    </lineage>
</organism>
<dbReference type="Proteomes" id="UP000076154">
    <property type="component" value="Unassembled WGS sequence"/>
</dbReference>
<dbReference type="AlphaFoldDB" id="A0A369J9C1"/>
<keyword evidence="2" id="KW-1185">Reference proteome</keyword>
<protein>
    <recommendedName>
        <fullName evidence="3">F-box domain-containing protein</fullName>
    </recommendedName>
</protein>
<dbReference type="EMBL" id="LUEZ02000113">
    <property type="protein sequence ID" value="RDB17217.1"/>
    <property type="molecule type" value="Genomic_DNA"/>
</dbReference>
<proteinExistence type="predicted"/>
<evidence type="ECO:0008006" key="3">
    <source>
        <dbReference type="Google" id="ProtNLM"/>
    </source>
</evidence>
<gene>
    <name evidence="1" type="ORF">Hypma_001860</name>
</gene>
<evidence type="ECO:0000313" key="1">
    <source>
        <dbReference type="EMBL" id="RDB17217.1"/>
    </source>
</evidence>